<protein>
    <recommendedName>
        <fullName evidence="4">HNH nuclease domain-containing protein</fullName>
    </recommendedName>
</protein>
<sequence>MERTDERHAHRLGHVQDNILAFRSHSAPPVLMNCRPQLYEAVAENVEDEDLEERVEIFSPGQQYQRVTDYVEDLDERVEIFHAWREFAGGMLEAAVLAFFLVAPIENVRALPKNIRWSNDLLYLSTARSMLNNMVRDSIAAVDMYFQKTTLAPYQQTWCRAIPFDSISRAMPRSGPSDGFWVALDRDGHSCTLSSKPDPQLLDIYPERLSQKTPAELIPLYYILTLFWGVDKSAEWCKLADELDGTPQNFLSLSSHLHAEMRKMRGIALKPLRKTGNEITFQLHWLRHHWLVPRSMIDNDHIIADRGLQDPRWGGPTQESIPIENGHIFRIQSEDPNLLPSFELLELNWNMQRVAAICGGMEGATYKSSDGMAYHYHHNGTPHYGPWHDDENHNKHGIYEYYDEDGNYHDDSGYYDTNHEAEDYNDYNNDDDNDDSGYYGANYEAGNYNDCNNDYDHLEGQPYETDSEEDLDAGRILTLLSHENQPIPAEILKEALESRGTGKAKIDKPGAERHAGLVAEPAPNGYQWVPPTHVEAEQEEDVYSGYETEADTEAHREWENGESDGLEWGEDSSTVRLTEPAPSVQTQLEEGDSEETALGAEWHVGRVVQRAMNEYKWVDWEKYSLVNSKAMEDVETDYEWENVEDPDDYVADSSPAGEFLGV</sequence>
<dbReference type="OrthoDB" id="5416097at2759"/>
<comment type="caution">
    <text evidence="2">The sequence shown here is derived from an EMBL/GenBank/DDBJ whole genome shotgun (WGS) entry which is preliminary data.</text>
</comment>
<dbReference type="AlphaFoldDB" id="A0A9P8WEI3"/>
<proteinExistence type="predicted"/>
<feature type="compositionally biased region" description="Acidic residues" evidence="1">
    <location>
        <begin position="560"/>
        <end position="569"/>
    </location>
</feature>
<gene>
    <name evidence="2" type="ORF">B0T10DRAFT_220869</name>
</gene>
<evidence type="ECO:0008006" key="4">
    <source>
        <dbReference type="Google" id="ProtNLM"/>
    </source>
</evidence>
<dbReference type="Proteomes" id="UP000777438">
    <property type="component" value="Unassembled WGS sequence"/>
</dbReference>
<reference evidence="2 3" key="1">
    <citation type="journal article" date="2021" name="Nat. Commun.">
        <title>Genetic determinants of endophytism in the Arabidopsis root mycobiome.</title>
        <authorList>
            <person name="Mesny F."/>
            <person name="Miyauchi S."/>
            <person name="Thiergart T."/>
            <person name="Pickel B."/>
            <person name="Atanasova L."/>
            <person name="Karlsson M."/>
            <person name="Huettel B."/>
            <person name="Barry K.W."/>
            <person name="Haridas S."/>
            <person name="Chen C."/>
            <person name="Bauer D."/>
            <person name="Andreopoulos W."/>
            <person name="Pangilinan J."/>
            <person name="LaButti K."/>
            <person name="Riley R."/>
            <person name="Lipzen A."/>
            <person name="Clum A."/>
            <person name="Drula E."/>
            <person name="Henrissat B."/>
            <person name="Kohler A."/>
            <person name="Grigoriev I.V."/>
            <person name="Martin F.M."/>
            <person name="Hacquard S."/>
        </authorList>
    </citation>
    <scope>NUCLEOTIDE SEQUENCE [LARGE SCALE GENOMIC DNA]</scope>
    <source>
        <strain evidence="2 3">MPI-CAGE-CH-0241</strain>
    </source>
</reference>
<organism evidence="2 3">
    <name type="scientific">Thelonectria olida</name>
    <dbReference type="NCBI Taxonomy" id="1576542"/>
    <lineage>
        <taxon>Eukaryota</taxon>
        <taxon>Fungi</taxon>
        <taxon>Dikarya</taxon>
        <taxon>Ascomycota</taxon>
        <taxon>Pezizomycotina</taxon>
        <taxon>Sordariomycetes</taxon>
        <taxon>Hypocreomycetidae</taxon>
        <taxon>Hypocreales</taxon>
        <taxon>Nectriaceae</taxon>
        <taxon>Thelonectria</taxon>
    </lineage>
</organism>
<evidence type="ECO:0000313" key="3">
    <source>
        <dbReference type="Proteomes" id="UP000777438"/>
    </source>
</evidence>
<feature type="region of interest" description="Disordered" evidence="1">
    <location>
        <begin position="550"/>
        <end position="569"/>
    </location>
</feature>
<feature type="compositionally biased region" description="Acidic residues" evidence="1">
    <location>
        <begin position="423"/>
        <end position="435"/>
    </location>
</feature>
<feature type="region of interest" description="Disordered" evidence="1">
    <location>
        <begin position="417"/>
        <end position="438"/>
    </location>
</feature>
<accession>A0A9P8WEI3</accession>
<dbReference type="EMBL" id="JAGPYM010000004">
    <property type="protein sequence ID" value="KAH6895572.1"/>
    <property type="molecule type" value="Genomic_DNA"/>
</dbReference>
<evidence type="ECO:0000313" key="2">
    <source>
        <dbReference type="EMBL" id="KAH6895572.1"/>
    </source>
</evidence>
<keyword evidence="3" id="KW-1185">Reference proteome</keyword>
<evidence type="ECO:0000256" key="1">
    <source>
        <dbReference type="SAM" id="MobiDB-lite"/>
    </source>
</evidence>
<name>A0A9P8WEI3_9HYPO</name>